<protein>
    <submittedName>
        <fullName evidence="1">Uncharacterized protein YndB with AHSA1/START domain</fullName>
    </submittedName>
</protein>
<organism evidence="1 2">
    <name type="scientific">Nonomuraea soli</name>
    <dbReference type="NCBI Taxonomy" id="1032476"/>
    <lineage>
        <taxon>Bacteria</taxon>
        <taxon>Bacillati</taxon>
        <taxon>Actinomycetota</taxon>
        <taxon>Actinomycetes</taxon>
        <taxon>Streptosporangiales</taxon>
        <taxon>Streptosporangiaceae</taxon>
        <taxon>Nonomuraea</taxon>
    </lineage>
</organism>
<evidence type="ECO:0000313" key="2">
    <source>
        <dbReference type="Proteomes" id="UP000530928"/>
    </source>
</evidence>
<dbReference type="Pfam" id="PF10604">
    <property type="entry name" value="Polyketide_cyc2"/>
    <property type="match status" value="1"/>
</dbReference>
<keyword evidence="2" id="KW-1185">Reference proteome</keyword>
<name>A0A7W0HPS4_9ACTN</name>
<dbReference type="Proteomes" id="UP000530928">
    <property type="component" value="Unassembled WGS sequence"/>
</dbReference>
<dbReference type="CDD" id="cd07812">
    <property type="entry name" value="SRPBCC"/>
    <property type="match status" value="1"/>
</dbReference>
<dbReference type="RefSeq" id="WP_181609930.1">
    <property type="nucleotide sequence ID" value="NZ_BAABAM010000012.1"/>
</dbReference>
<dbReference type="InterPro" id="IPR019587">
    <property type="entry name" value="Polyketide_cyclase/dehydratase"/>
</dbReference>
<dbReference type="SUPFAM" id="SSF55961">
    <property type="entry name" value="Bet v1-like"/>
    <property type="match status" value="1"/>
</dbReference>
<dbReference type="AlphaFoldDB" id="A0A7W0HPS4"/>
<comment type="caution">
    <text evidence="1">The sequence shown here is derived from an EMBL/GenBank/DDBJ whole genome shotgun (WGS) entry which is preliminary data.</text>
</comment>
<sequence>MDEHEANSAVVAAALETGAGPERVFDVLVDWPRHAEWMFLTSARALTGGGRGVGSSIVAFTGLGPVGFSDPMTITSWRPPELIVMEHTGRVVRGVGVIRVRALPGGGSRIIWAERLHLPYGRAGLAAFSLAKPVMRALAVHSLRKLARLAS</sequence>
<dbReference type="InterPro" id="IPR023393">
    <property type="entry name" value="START-like_dom_sf"/>
</dbReference>
<proteinExistence type="predicted"/>
<evidence type="ECO:0000313" key="1">
    <source>
        <dbReference type="EMBL" id="MBA2891189.1"/>
    </source>
</evidence>
<reference evidence="1 2" key="1">
    <citation type="submission" date="2020-07" db="EMBL/GenBank/DDBJ databases">
        <title>Genomic Encyclopedia of Type Strains, Phase IV (KMG-IV): sequencing the most valuable type-strain genomes for metagenomic binning, comparative biology and taxonomic classification.</title>
        <authorList>
            <person name="Goeker M."/>
        </authorList>
    </citation>
    <scope>NUCLEOTIDE SEQUENCE [LARGE SCALE GENOMIC DNA]</scope>
    <source>
        <strain evidence="1 2">DSM 45533</strain>
    </source>
</reference>
<dbReference type="Gene3D" id="3.30.530.20">
    <property type="match status" value="1"/>
</dbReference>
<gene>
    <name evidence="1" type="ORF">HNR30_002530</name>
</gene>
<dbReference type="EMBL" id="JACDUR010000002">
    <property type="protein sequence ID" value="MBA2891189.1"/>
    <property type="molecule type" value="Genomic_DNA"/>
</dbReference>
<accession>A0A7W0HPS4</accession>